<evidence type="ECO:0000313" key="2">
    <source>
        <dbReference type="EMBL" id="AIO70173.1"/>
    </source>
</evidence>
<organism evidence="2 3">
    <name type="scientific">Burkholderia oklahomensis</name>
    <dbReference type="NCBI Taxonomy" id="342113"/>
    <lineage>
        <taxon>Bacteria</taxon>
        <taxon>Pseudomonadati</taxon>
        <taxon>Pseudomonadota</taxon>
        <taxon>Betaproteobacteria</taxon>
        <taxon>Burkholderiales</taxon>
        <taxon>Burkholderiaceae</taxon>
        <taxon>Burkholderia</taxon>
        <taxon>pseudomallei group</taxon>
    </lineage>
</organism>
<feature type="compositionally biased region" description="Basic and acidic residues" evidence="1">
    <location>
        <begin position="229"/>
        <end position="240"/>
    </location>
</feature>
<dbReference type="InterPro" id="IPR026002">
    <property type="entry name" value="ATC_hydrolase-like"/>
</dbReference>
<sequence length="289" mass="30804">MTIIPIHPAEGGAAEGEPLGILARRRIEAEIIKPIYEIMKREFGIERAQAVIAEAVRGAARDAGRAFAAKEPGGTSIASFVALQGLWEKDDALDVDVRRADDAHYDYDVRRCAYAQMYREMGLGEIGHLLSCARDSVFIEGYDPRIALTRTRTLMQGGTHCDFRYRLAEPPEDGAREEAGGARQTAGAQRATPVGPREPGLHGDASAALPEARARGGETSAPQGAPACEDARSASREARSHCGAPDEAGKPQADGEVRAAPRQAHVRDSAFDAPQPADSRAKPEASDAA</sequence>
<dbReference type="KEGG" id="bok:DM82_5031"/>
<feature type="region of interest" description="Disordered" evidence="1">
    <location>
        <begin position="173"/>
        <end position="289"/>
    </location>
</feature>
<keyword evidence="2" id="KW-0378">Hydrolase</keyword>
<accession>A0AAI8BC86</accession>
<dbReference type="EMBL" id="CP008727">
    <property type="protein sequence ID" value="AIO70173.1"/>
    <property type="molecule type" value="Genomic_DNA"/>
</dbReference>
<dbReference type="AlphaFoldDB" id="A0AAI8BC86"/>
<dbReference type="RefSeq" id="WP_081956121.1">
    <property type="nucleotide sequence ID" value="NZ_CP008727.1"/>
</dbReference>
<dbReference type="Pfam" id="PF14196">
    <property type="entry name" value="ATC_hydrolase"/>
    <property type="match status" value="1"/>
</dbReference>
<name>A0AAI8BC86_9BURK</name>
<dbReference type="Proteomes" id="UP000029424">
    <property type="component" value="Chromosome 2"/>
</dbReference>
<protein>
    <submittedName>
        <fullName evidence="2">L-2-amino-thiazoline-4-carboxylic acid hydrolase family protein</fullName>
    </submittedName>
</protein>
<feature type="compositionally biased region" description="Low complexity" evidence="1">
    <location>
        <begin position="181"/>
        <end position="193"/>
    </location>
</feature>
<evidence type="ECO:0000256" key="1">
    <source>
        <dbReference type="SAM" id="MobiDB-lite"/>
    </source>
</evidence>
<keyword evidence="3" id="KW-1185">Reference proteome</keyword>
<dbReference type="GO" id="GO:0016787">
    <property type="term" value="F:hydrolase activity"/>
    <property type="evidence" value="ECO:0007669"/>
    <property type="project" value="UniProtKB-KW"/>
</dbReference>
<feature type="compositionally biased region" description="Basic and acidic residues" evidence="1">
    <location>
        <begin position="279"/>
        <end position="289"/>
    </location>
</feature>
<reference evidence="2 3" key="1">
    <citation type="submission" date="2014-06" db="EMBL/GenBank/DDBJ databases">
        <authorList>
            <person name="Bishop-Lilly K.A."/>
            <person name="Broomall S.M."/>
            <person name="Chain P.S."/>
            <person name="Chertkov O."/>
            <person name="Coyne S.R."/>
            <person name="Daligault H.E."/>
            <person name="Davenport K.W."/>
            <person name="Erkkila T."/>
            <person name="Frey K.G."/>
            <person name="Gibbons H.S."/>
            <person name="Gu W."/>
            <person name="Jaissle J."/>
            <person name="Johnson S.L."/>
            <person name="Koroleva G.I."/>
            <person name="Ladner J.T."/>
            <person name="Lo C.-C."/>
            <person name="Minogue T.D."/>
            <person name="Munk C."/>
            <person name="Palacios G.F."/>
            <person name="Redden C.L."/>
            <person name="Rosenzweig C.N."/>
            <person name="Scholz M.B."/>
            <person name="Teshima H."/>
            <person name="Xu Y."/>
        </authorList>
    </citation>
    <scope>NUCLEOTIDE SEQUENCE [LARGE SCALE GENOMIC DNA]</scope>
    <source>
        <strain evidence="2 3">EO147</strain>
    </source>
</reference>
<evidence type="ECO:0000313" key="3">
    <source>
        <dbReference type="Proteomes" id="UP000029424"/>
    </source>
</evidence>
<gene>
    <name evidence="2" type="ORF">DM82_5031</name>
</gene>
<feature type="compositionally biased region" description="Basic and acidic residues" evidence="1">
    <location>
        <begin position="247"/>
        <end position="270"/>
    </location>
</feature>
<proteinExistence type="predicted"/>